<evidence type="ECO:0000313" key="4">
    <source>
        <dbReference type="Proteomes" id="UP000772434"/>
    </source>
</evidence>
<feature type="region of interest" description="Disordered" evidence="1">
    <location>
        <begin position="226"/>
        <end position="323"/>
    </location>
</feature>
<evidence type="ECO:0000313" key="3">
    <source>
        <dbReference type="EMBL" id="KAF9060851.1"/>
    </source>
</evidence>
<feature type="region of interest" description="Disordered" evidence="1">
    <location>
        <begin position="177"/>
        <end position="210"/>
    </location>
</feature>
<feature type="region of interest" description="Disordered" evidence="1">
    <location>
        <begin position="92"/>
        <end position="157"/>
    </location>
</feature>
<accession>A0A9P5PCK8</accession>
<sequence>MELVPSHNLCITNIAIIFDFKDPLGRTSLMISLPGISTSQLEWFTVGSLIVGWVDQLQLNLKLNNGVKYLLHNWGPNNISLLGFYDDTAATTAPPPDRTTVARAAPGGRPHLVPPTRVPMSSCDPNGTGISGGPLSSLPTQGPTGNTSSPSPAGIVAGVIHPRQHPSSFSLNALRVTGSPATRASSSNPSAPSRHHAPATANTPRPTGLDTRRIHVREWQVFLPLPYLPPLDNSVTEQPGGKKRRPEDGPVGVEERPAKKRIGNEGVPQPPTNPSHPSLSHSCGNGIDPPQPSSSRDPGNGGGSSQLLSYNPHGTKGKESTGT</sequence>
<name>A0A9P5PCK8_9AGAR</name>
<dbReference type="InterPro" id="IPR041232">
    <property type="entry name" value="NPL"/>
</dbReference>
<feature type="compositionally biased region" description="Low complexity" evidence="1">
    <location>
        <begin position="179"/>
        <end position="192"/>
    </location>
</feature>
<protein>
    <recommendedName>
        <fullName evidence="2">Nucleoplasmin-like domain-containing protein</fullName>
    </recommendedName>
</protein>
<comment type="caution">
    <text evidence="3">The sequence shown here is derived from an EMBL/GenBank/DDBJ whole genome shotgun (WGS) entry which is preliminary data.</text>
</comment>
<feature type="compositionally biased region" description="Polar residues" evidence="1">
    <location>
        <begin position="137"/>
        <end position="151"/>
    </location>
</feature>
<feature type="domain" description="Nucleoplasmin-like" evidence="2">
    <location>
        <begin position="3"/>
        <end position="85"/>
    </location>
</feature>
<evidence type="ECO:0000259" key="2">
    <source>
        <dbReference type="Pfam" id="PF17800"/>
    </source>
</evidence>
<proteinExistence type="predicted"/>
<organism evidence="3 4">
    <name type="scientific">Rhodocollybia butyracea</name>
    <dbReference type="NCBI Taxonomy" id="206335"/>
    <lineage>
        <taxon>Eukaryota</taxon>
        <taxon>Fungi</taxon>
        <taxon>Dikarya</taxon>
        <taxon>Basidiomycota</taxon>
        <taxon>Agaricomycotina</taxon>
        <taxon>Agaricomycetes</taxon>
        <taxon>Agaricomycetidae</taxon>
        <taxon>Agaricales</taxon>
        <taxon>Marasmiineae</taxon>
        <taxon>Omphalotaceae</taxon>
        <taxon>Rhodocollybia</taxon>
    </lineage>
</organism>
<dbReference type="Pfam" id="PF17800">
    <property type="entry name" value="NPL"/>
    <property type="match status" value="1"/>
</dbReference>
<dbReference type="EMBL" id="JADNRY010000225">
    <property type="protein sequence ID" value="KAF9060851.1"/>
    <property type="molecule type" value="Genomic_DNA"/>
</dbReference>
<feature type="compositionally biased region" description="Basic and acidic residues" evidence="1">
    <location>
        <begin position="245"/>
        <end position="257"/>
    </location>
</feature>
<evidence type="ECO:0000256" key="1">
    <source>
        <dbReference type="SAM" id="MobiDB-lite"/>
    </source>
</evidence>
<dbReference type="AlphaFoldDB" id="A0A9P5PCK8"/>
<feature type="compositionally biased region" description="Low complexity" evidence="1">
    <location>
        <begin position="92"/>
        <end position="106"/>
    </location>
</feature>
<gene>
    <name evidence="3" type="ORF">BDP27DRAFT_1370180</name>
</gene>
<keyword evidence="4" id="KW-1185">Reference proteome</keyword>
<reference evidence="3" key="1">
    <citation type="submission" date="2020-11" db="EMBL/GenBank/DDBJ databases">
        <authorList>
            <consortium name="DOE Joint Genome Institute"/>
            <person name="Ahrendt S."/>
            <person name="Riley R."/>
            <person name="Andreopoulos W."/>
            <person name="Labutti K."/>
            <person name="Pangilinan J."/>
            <person name="Ruiz-Duenas F.J."/>
            <person name="Barrasa J.M."/>
            <person name="Sanchez-Garcia M."/>
            <person name="Camarero S."/>
            <person name="Miyauchi S."/>
            <person name="Serrano A."/>
            <person name="Linde D."/>
            <person name="Babiker R."/>
            <person name="Drula E."/>
            <person name="Ayuso-Fernandez I."/>
            <person name="Pacheco R."/>
            <person name="Padilla G."/>
            <person name="Ferreira P."/>
            <person name="Barriuso J."/>
            <person name="Kellner H."/>
            <person name="Castanera R."/>
            <person name="Alfaro M."/>
            <person name="Ramirez L."/>
            <person name="Pisabarro A.G."/>
            <person name="Kuo A."/>
            <person name="Tritt A."/>
            <person name="Lipzen A."/>
            <person name="He G."/>
            <person name="Yan M."/>
            <person name="Ng V."/>
            <person name="Cullen D."/>
            <person name="Martin F."/>
            <person name="Rosso M.-N."/>
            <person name="Henrissat B."/>
            <person name="Hibbett D."/>
            <person name="Martinez A.T."/>
            <person name="Grigoriev I.V."/>
        </authorList>
    </citation>
    <scope>NUCLEOTIDE SEQUENCE</scope>
    <source>
        <strain evidence="3">AH 40177</strain>
    </source>
</reference>
<dbReference type="OrthoDB" id="3070623at2759"/>
<dbReference type="Proteomes" id="UP000772434">
    <property type="component" value="Unassembled WGS sequence"/>
</dbReference>